<gene>
    <name evidence="1" type="ORF">Salat_1946700</name>
</gene>
<name>A0AAE1Y4R0_9LAMI</name>
<organism evidence="1 2">
    <name type="scientific">Sesamum alatum</name>
    <dbReference type="NCBI Taxonomy" id="300844"/>
    <lineage>
        <taxon>Eukaryota</taxon>
        <taxon>Viridiplantae</taxon>
        <taxon>Streptophyta</taxon>
        <taxon>Embryophyta</taxon>
        <taxon>Tracheophyta</taxon>
        <taxon>Spermatophyta</taxon>
        <taxon>Magnoliopsida</taxon>
        <taxon>eudicotyledons</taxon>
        <taxon>Gunneridae</taxon>
        <taxon>Pentapetalae</taxon>
        <taxon>asterids</taxon>
        <taxon>lamiids</taxon>
        <taxon>Lamiales</taxon>
        <taxon>Pedaliaceae</taxon>
        <taxon>Sesamum</taxon>
    </lineage>
</organism>
<evidence type="ECO:0000313" key="2">
    <source>
        <dbReference type="Proteomes" id="UP001293254"/>
    </source>
</evidence>
<dbReference type="AlphaFoldDB" id="A0AAE1Y4R0"/>
<sequence length="125" mass="13818">MLVSLGGRSHRSRATALPSFAARSPRTSSLPRSWATMLTKGSIVFFSSSSDSFSEFLDVKFYIVSPDLFPRLDVLMESNSGKKKSSSKSFFYEAPLGYSIEDIRPNGGIKKFRSAAYSNCARRPS</sequence>
<dbReference type="PANTHER" id="PTHR35727">
    <property type="entry name" value="BNAA05G33520D PROTEIN"/>
    <property type="match status" value="1"/>
</dbReference>
<dbReference type="InterPro" id="IPR012511">
    <property type="entry name" value="AdoMetDC_leader"/>
</dbReference>
<accession>A0AAE1Y4R0</accession>
<dbReference type="Pfam" id="PF08132">
    <property type="entry name" value="AdoMetDC_leader"/>
    <property type="match status" value="1"/>
</dbReference>
<reference evidence="1" key="2">
    <citation type="journal article" date="2024" name="Plant">
        <title>Genomic evolution and insights into agronomic trait innovations of Sesamum species.</title>
        <authorList>
            <person name="Miao H."/>
            <person name="Wang L."/>
            <person name="Qu L."/>
            <person name="Liu H."/>
            <person name="Sun Y."/>
            <person name="Le M."/>
            <person name="Wang Q."/>
            <person name="Wei S."/>
            <person name="Zheng Y."/>
            <person name="Lin W."/>
            <person name="Duan Y."/>
            <person name="Cao H."/>
            <person name="Xiong S."/>
            <person name="Wang X."/>
            <person name="Wei L."/>
            <person name="Li C."/>
            <person name="Ma Q."/>
            <person name="Ju M."/>
            <person name="Zhao R."/>
            <person name="Li G."/>
            <person name="Mu C."/>
            <person name="Tian Q."/>
            <person name="Mei H."/>
            <person name="Zhang T."/>
            <person name="Gao T."/>
            <person name="Zhang H."/>
        </authorList>
    </citation>
    <scope>NUCLEOTIDE SEQUENCE</scope>
    <source>
        <strain evidence="1">3651</strain>
    </source>
</reference>
<keyword evidence="2" id="KW-1185">Reference proteome</keyword>
<proteinExistence type="predicted"/>
<dbReference type="EMBL" id="JACGWO010000007">
    <property type="protein sequence ID" value="KAK4423638.1"/>
    <property type="molecule type" value="Genomic_DNA"/>
</dbReference>
<protein>
    <submittedName>
        <fullName evidence="1">Uncharacterized protein</fullName>
    </submittedName>
</protein>
<evidence type="ECO:0000313" key="1">
    <source>
        <dbReference type="EMBL" id="KAK4423638.1"/>
    </source>
</evidence>
<reference evidence="1" key="1">
    <citation type="submission" date="2020-06" db="EMBL/GenBank/DDBJ databases">
        <authorList>
            <person name="Li T."/>
            <person name="Hu X."/>
            <person name="Zhang T."/>
            <person name="Song X."/>
            <person name="Zhang H."/>
            <person name="Dai N."/>
            <person name="Sheng W."/>
            <person name="Hou X."/>
            <person name="Wei L."/>
        </authorList>
    </citation>
    <scope>NUCLEOTIDE SEQUENCE</scope>
    <source>
        <strain evidence="1">3651</strain>
        <tissue evidence="1">Leaf</tissue>
    </source>
</reference>
<dbReference type="PANTHER" id="PTHR35727:SF5">
    <property type="entry name" value="S-ADENOSYL-L-METHIONINE DECARBOXYLASE LEADER PEPTIDE PROTEIN"/>
    <property type="match status" value="1"/>
</dbReference>
<dbReference type="Proteomes" id="UP001293254">
    <property type="component" value="Unassembled WGS sequence"/>
</dbReference>
<comment type="caution">
    <text evidence="1">The sequence shown here is derived from an EMBL/GenBank/DDBJ whole genome shotgun (WGS) entry which is preliminary data.</text>
</comment>